<evidence type="ECO:0000313" key="2">
    <source>
        <dbReference type="EMBL" id="CAE0443410.1"/>
    </source>
</evidence>
<reference evidence="2" key="1">
    <citation type="submission" date="2021-01" db="EMBL/GenBank/DDBJ databases">
        <authorList>
            <person name="Corre E."/>
            <person name="Pelletier E."/>
            <person name="Niang G."/>
            <person name="Scheremetjew M."/>
            <person name="Finn R."/>
            <person name="Kale V."/>
            <person name="Holt S."/>
            <person name="Cochrane G."/>
            <person name="Meng A."/>
            <person name="Brown T."/>
            <person name="Cohen L."/>
        </authorList>
    </citation>
    <scope>NUCLEOTIDE SEQUENCE</scope>
    <source>
        <strain evidence="2">GSBS06</strain>
    </source>
</reference>
<dbReference type="AlphaFoldDB" id="A0A7S3PLL0"/>
<sequence length="365" mass="41180">MLAIQINIMENDQRFLAADGRKYSGLERGDLSPKDFQDYTFVQLADTQLGMMTQMKEVQHLLYLRTLIKIFTLGFKDGKKEIPIPELSAIHRGQTGEDLFEIEVELSRQAVHCINKMSPKPVFAVICGDLVHAFPDKDPKKNAMEVEAFKNIYAKIDPSIRLVCLCGNHDVSEKPSAKELGLWKERFGDDYFSFWVGSDKYIVLNSQMYKNDTNCKQEAEHQNEWLDKELQQGQENRRFTAVFSHIPPFINDPEESSGYFPLSKEVRLDILARLAEGDVSHWFCGHYHRNAEGTFKSSNGKQIEVITSGAVGGNIETDPAGDVLGLSGMKSIKADASVSGLRIVSVSKKGITHEFKTFESLMTEE</sequence>
<dbReference type="InterPro" id="IPR029052">
    <property type="entry name" value="Metallo-depent_PP-like"/>
</dbReference>
<dbReference type="InterPro" id="IPR051918">
    <property type="entry name" value="STPP_CPPED1"/>
</dbReference>
<dbReference type="Pfam" id="PF00149">
    <property type="entry name" value="Metallophos"/>
    <property type="match status" value="1"/>
</dbReference>
<dbReference type="SUPFAM" id="SSF56300">
    <property type="entry name" value="Metallo-dependent phosphatases"/>
    <property type="match status" value="1"/>
</dbReference>
<dbReference type="PANTHER" id="PTHR43143">
    <property type="entry name" value="METALLOPHOSPHOESTERASE, CALCINEURIN SUPERFAMILY"/>
    <property type="match status" value="1"/>
</dbReference>
<dbReference type="InterPro" id="IPR004843">
    <property type="entry name" value="Calcineurin-like_PHP"/>
</dbReference>
<protein>
    <recommendedName>
        <fullName evidence="1">Calcineurin-like phosphoesterase domain-containing protein</fullName>
    </recommendedName>
</protein>
<organism evidence="2">
    <name type="scientific">Aplanochytrium stocchinoi</name>
    <dbReference type="NCBI Taxonomy" id="215587"/>
    <lineage>
        <taxon>Eukaryota</taxon>
        <taxon>Sar</taxon>
        <taxon>Stramenopiles</taxon>
        <taxon>Bigyra</taxon>
        <taxon>Labyrinthulomycetes</taxon>
        <taxon>Thraustochytrida</taxon>
        <taxon>Thraustochytriidae</taxon>
        <taxon>Aplanochytrium</taxon>
    </lineage>
</organism>
<evidence type="ECO:0000259" key="1">
    <source>
        <dbReference type="Pfam" id="PF00149"/>
    </source>
</evidence>
<dbReference type="GO" id="GO:0016787">
    <property type="term" value="F:hydrolase activity"/>
    <property type="evidence" value="ECO:0007669"/>
    <property type="project" value="InterPro"/>
</dbReference>
<gene>
    <name evidence="2" type="ORF">ASTO00021_LOCUS13497</name>
</gene>
<dbReference type="Gene3D" id="3.60.21.10">
    <property type="match status" value="1"/>
</dbReference>
<dbReference type="PANTHER" id="PTHR43143:SF1">
    <property type="entry name" value="SERINE_THREONINE-PROTEIN PHOSPHATASE CPPED1"/>
    <property type="match status" value="1"/>
</dbReference>
<feature type="domain" description="Calcineurin-like phosphoesterase" evidence="1">
    <location>
        <begin position="118"/>
        <end position="289"/>
    </location>
</feature>
<dbReference type="EMBL" id="HBIN01017686">
    <property type="protein sequence ID" value="CAE0443410.1"/>
    <property type="molecule type" value="Transcribed_RNA"/>
</dbReference>
<accession>A0A7S3PLL0</accession>
<proteinExistence type="predicted"/>
<name>A0A7S3PLL0_9STRA</name>